<proteinExistence type="predicted"/>
<protein>
    <submittedName>
        <fullName evidence="1">Uncharacterized protein</fullName>
    </submittedName>
</protein>
<keyword evidence="2" id="KW-1185">Reference proteome</keyword>
<reference evidence="1 2" key="1">
    <citation type="submission" date="2019-05" db="EMBL/GenBank/DDBJ databases">
        <title>Another draft genome of Portunus trituberculatus and its Hox gene families provides insights of decapod evolution.</title>
        <authorList>
            <person name="Jeong J.-H."/>
            <person name="Song I."/>
            <person name="Kim S."/>
            <person name="Choi T."/>
            <person name="Kim D."/>
            <person name="Ryu S."/>
            <person name="Kim W."/>
        </authorList>
    </citation>
    <scope>NUCLEOTIDE SEQUENCE [LARGE SCALE GENOMIC DNA]</scope>
    <source>
        <tissue evidence="1">Muscle</tissue>
    </source>
</reference>
<evidence type="ECO:0000313" key="2">
    <source>
        <dbReference type="Proteomes" id="UP000324222"/>
    </source>
</evidence>
<comment type="caution">
    <text evidence="1">The sequence shown here is derived from an EMBL/GenBank/DDBJ whole genome shotgun (WGS) entry which is preliminary data.</text>
</comment>
<evidence type="ECO:0000313" key="1">
    <source>
        <dbReference type="EMBL" id="MPC14266.1"/>
    </source>
</evidence>
<name>A0A5B7D199_PORTR</name>
<sequence length="153" mass="17073">MYVKGKKVRQEVAGPRRLSRKLGTTLCEGHRLPPPSTHPPPLFASAGSNCNTPKDLHVLVPAVQGEDVLMWHRAVESEGAPLCRVGQELSSQYPGFFGPRFCAKLEERCVKWERHASEERWRVFGHSDVRCSFSSNLARPSKSPSYTLSLTVS</sequence>
<dbReference type="AlphaFoldDB" id="A0A5B7D199"/>
<gene>
    <name evidence="1" type="ORF">E2C01_007029</name>
</gene>
<organism evidence="1 2">
    <name type="scientific">Portunus trituberculatus</name>
    <name type="common">Swimming crab</name>
    <name type="synonym">Neptunus trituberculatus</name>
    <dbReference type="NCBI Taxonomy" id="210409"/>
    <lineage>
        <taxon>Eukaryota</taxon>
        <taxon>Metazoa</taxon>
        <taxon>Ecdysozoa</taxon>
        <taxon>Arthropoda</taxon>
        <taxon>Crustacea</taxon>
        <taxon>Multicrustacea</taxon>
        <taxon>Malacostraca</taxon>
        <taxon>Eumalacostraca</taxon>
        <taxon>Eucarida</taxon>
        <taxon>Decapoda</taxon>
        <taxon>Pleocyemata</taxon>
        <taxon>Brachyura</taxon>
        <taxon>Eubrachyura</taxon>
        <taxon>Portunoidea</taxon>
        <taxon>Portunidae</taxon>
        <taxon>Portuninae</taxon>
        <taxon>Portunus</taxon>
    </lineage>
</organism>
<dbReference type="Proteomes" id="UP000324222">
    <property type="component" value="Unassembled WGS sequence"/>
</dbReference>
<accession>A0A5B7D199</accession>
<dbReference type="EMBL" id="VSRR010000340">
    <property type="protein sequence ID" value="MPC14266.1"/>
    <property type="molecule type" value="Genomic_DNA"/>
</dbReference>